<dbReference type="Pfam" id="PF08808">
    <property type="entry name" value="RES"/>
    <property type="match status" value="1"/>
</dbReference>
<name>A0A6S7AQN6_9BURK</name>
<dbReference type="RefSeq" id="WP_054427850.1">
    <property type="nucleotide sequence ID" value="NZ_CADIJQ010000009.1"/>
</dbReference>
<dbReference type="InterPro" id="IPR014914">
    <property type="entry name" value="RES_dom"/>
</dbReference>
<feature type="domain" description="RES" evidence="1">
    <location>
        <begin position="14"/>
        <end position="140"/>
    </location>
</feature>
<evidence type="ECO:0000313" key="3">
    <source>
        <dbReference type="Proteomes" id="UP000494269"/>
    </source>
</evidence>
<proteinExistence type="predicted"/>
<reference evidence="2 3" key="1">
    <citation type="submission" date="2020-04" db="EMBL/GenBank/DDBJ databases">
        <authorList>
            <person name="De Canck E."/>
        </authorList>
    </citation>
    <scope>NUCLEOTIDE SEQUENCE [LARGE SCALE GENOMIC DNA]</scope>
    <source>
        <strain evidence="2 3">LMG 3441</strain>
    </source>
</reference>
<sequence length="169" mass="17732">MIALWRLSNSQDLQPRARPAGRWHSAGAPVVVLDANPAAAVFARLALSEVAHPRALPRHYFLLEVKAPGGAVSDVVSEADLPVHWQTDLPATRALGNAWLASGESLLLRVPSAAGGVQYLLNAAHPQLSQCQIVSSVAYPYAPHLAGIARAVREDAAWLAAADAGGGQD</sequence>
<dbReference type="AlphaFoldDB" id="A0A6S7AQN6"/>
<dbReference type="Proteomes" id="UP000494269">
    <property type="component" value="Unassembled WGS sequence"/>
</dbReference>
<evidence type="ECO:0000259" key="1">
    <source>
        <dbReference type="Pfam" id="PF08808"/>
    </source>
</evidence>
<organism evidence="2 3">
    <name type="scientific">Achromobacter kerstersii</name>
    <dbReference type="NCBI Taxonomy" id="1353890"/>
    <lineage>
        <taxon>Bacteria</taxon>
        <taxon>Pseudomonadati</taxon>
        <taxon>Pseudomonadota</taxon>
        <taxon>Betaproteobacteria</taxon>
        <taxon>Burkholderiales</taxon>
        <taxon>Alcaligenaceae</taxon>
        <taxon>Achromobacter</taxon>
    </lineage>
</organism>
<protein>
    <recommendedName>
        <fullName evidence="1">RES domain-containing protein</fullName>
    </recommendedName>
</protein>
<keyword evidence="3" id="KW-1185">Reference proteome</keyword>
<accession>A0A6S7AQN6</accession>
<evidence type="ECO:0000313" key="2">
    <source>
        <dbReference type="EMBL" id="CAB3731551.1"/>
    </source>
</evidence>
<gene>
    <name evidence="2" type="ORF">LMG3441_04718</name>
</gene>
<dbReference type="EMBL" id="CADIJQ010000009">
    <property type="protein sequence ID" value="CAB3731551.1"/>
    <property type="molecule type" value="Genomic_DNA"/>
</dbReference>